<gene>
    <name evidence="1" type="ORF">DFH07DRAFT_783919</name>
</gene>
<sequence>MTQDLVDGVGQVQRRSRKIALETLFWSAFGNECPQGTNLNAFTIHMFQETPTLTSAKIPLKKMIPPHQLILKVSAICRFTRNFDASRGLTKNIRVIVMNLLCHSVEVETISAVVAGKTVDPIRLHLPRVNCHFQPQGFNFVVHQKRIPLPTNIVWEELFL</sequence>
<protein>
    <submittedName>
        <fullName evidence="1">Uncharacterized protein</fullName>
    </submittedName>
</protein>
<accession>A0AAD7HJF4</accession>
<proteinExistence type="predicted"/>
<dbReference type="Proteomes" id="UP001215280">
    <property type="component" value="Unassembled WGS sequence"/>
</dbReference>
<reference evidence="1" key="1">
    <citation type="submission" date="2023-03" db="EMBL/GenBank/DDBJ databases">
        <title>Massive genome expansion in bonnet fungi (Mycena s.s.) driven by repeated elements and novel gene families across ecological guilds.</title>
        <authorList>
            <consortium name="Lawrence Berkeley National Laboratory"/>
            <person name="Harder C.B."/>
            <person name="Miyauchi S."/>
            <person name="Viragh M."/>
            <person name="Kuo A."/>
            <person name="Thoen E."/>
            <person name="Andreopoulos B."/>
            <person name="Lu D."/>
            <person name="Skrede I."/>
            <person name="Drula E."/>
            <person name="Henrissat B."/>
            <person name="Morin E."/>
            <person name="Kohler A."/>
            <person name="Barry K."/>
            <person name="LaButti K."/>
            <person name="Morin E."/>
            <person name="Salamov A."/>
            <person name="Lipzen A."/>
            <person name="Mereny Z."/>
            <person name="Hegedus B."/>
            <person name="Baldrian P."/>
            <person name="Stursova M."/>
            <person name="Weitz H."/>
            <person name="Taylor A."/>
            <person name="Grigoriev I.V."/>
            <person name="Nagy L.G."/>
            <person name="Martin F."/>
            <person name="Kauserud H."/>
        </authorList>
    </citation>
    <scope>NUCLEOTIDE SEQUENCE</scope>
    <source>
        <strain evidence="1">CBHHK188m</strain>
    </source>
</reference>
<evidence type="ECO:0000313" key="2">
    <source>
        <dbReference type="Proteomes" id="UP001215280"/>
    </source>
</evidence>
<organism evidence="1 2">
    <name type="scientific">Mycena maculata</name>
    <dbReference type="NCBI Taxonomy" id="230809"/>
    <lineage>
        <taxon>Eukaryota</taxon>
        <taxon>Fungi</taxon>
        <taxon>Dikarya</taxon>
        <taxon>Basidiomycota</taxon>
        <taxon>Agaricomycotina</taxon>
        <taxon>Agaricomycetes</taxon>
        <taxon>Agaricomycetidae</taxon>
        <taxon>Agaricales</taxon>
        <taxon>Marasmiineae</taxon>
        <taxon>Mycenaceae</taxon>
        <taxon>Mycena</taxon>
    </lineage>
</organism>
<keyword evidence="2" id="KW-1185">Reference proteome</keyword>
<comment type="caution">
    <text evidence="1">The sequence shown here is derived from an EMBL/GenBank/DDBJ whole genome shotgun (WGS) entry which is preliminary data.</text>
</comment>
<dbReference type="EMBL" id="JARJLG010000261">
    <property type="protein sequence ID" value="KAJ7722125.1"/>
    <property type="molecule type" value="Genomic_DNA"/>
</dbReference>
<name>A0AAD7HJF4_9AGAR</name>
<dbReference type="AlphaFoldDB" id="A0AAD7HJF4"/>
<evidence type="ECO:0000313" key="1">
    <source>
        <dbReference type="EMBL" id="KAJ7722125.1"/>
    </source>
</evidence>